<dbReference type="PANTHER" id="PTHR43434">
    <property type="entry name" value="PHOSPHOGLYCOLATE PHOSPHATASE"/>
    <property type="match status" value="1"/>
</dbReference>
<dbReference type="InterPro" id="IPR050155">
    <property type="entry name" value="HAD-like_hydrolase_sf"/>
</dbReference>
<protein>
    <recommendedName>
        <fullName evidence="4">phosphoglycolate phosphatase</fullName>
        <ecNumber evidence="4">3.1.3.18</ecNumber>
    </recommendedName>
</protein>
<dbReference type="RefSeq" id="WP_267776390.1">
    <property type="nucleotide sequence ID" value="NZ_JAPNKE010000002.1"/>
</dbReference>
<accession>A0A9X3EYY2</accession>
<dbReference type="PRINTS" id="PR00413">
    <property type="entry name" value="HADHALOGNASE"/>
</dbReference>
<comment type="caution">
    <text evidence="5">The sequence shown here is derived from an EMBL/GenBank/DDBJ whole genome shotgun (WGS) entry which is preliminary data.</text>
</comment>
<dbReference type="GO" id="GO:0005829">
    <property type="term" value="C:cytosol"/>
    <property type="evidence" value="ECO:0007669"/>
    <property type="project" value="TreeGrafter"/>
</dbReference>
<dbReference type="GO" id="GO:0006281">
    <property type="term" value="P:DNA repair"/>
    <property type="evidence" value="ECO:0007669"/>
    <property type="project" value="TreeGrafter"/>
</dbReference>
<dbReference type="Gene3D" id="3.40.50.1000">
    <property type="entry name" value="HAD superfamily/HAD-like"/>
    <property type="match status" value="1"/>
</dbReference>
<dbReference type="InterPro" id="IPR036412">
    <property type="entry name" value="HAD-like_sf"/>
</dbReference>
<dbReference type="Pfam" id="PF00702">
    <property type="entry name" value="Hydrolase"/>
    <property type="match status" value="1"/>
</dbReference>
<name>A0A9X3EYY2_9BACT</name>
<comment type="similarity">
    <text evidence="3">Belongs to the HAD-like hydrolase superfamily. CbbY/CbbZ/Gph/YieH family.</text>
</comment>
<gene>
    <name evidence="5" type="ORF">OV079_46390</name>
</gene>
<comment type="catalytic activity">
    <reaction evidence="1">
        <text>2-phosphoglycolate + H2O = glycolate + phosphate</text>
        <dbReference type="Rhea" id="RHEA:14369"/>
        <dbReference type="ChEBI" id="CHEBI:15377"/>
        <dbReference type="ChEBI" id="CHEBI:29805"/>
        <dbReference type="ChEBI" id="CHEBI:43474"/>
        <dbReference type="ChEBI" id="CHEBI:58033"/>
        <dbReference type="EC" id="3.1.3.18"/>
    </reaction>
</comment>
<dbReference type="InterPro" id="IPR023198">
    <property type="entry name" value="PGP-like_dom2"/>
</dbReference>
<dbReference type="InterPro" id="IPR023214">
    <property type="entry name" value="HAD_sf"/>
</dbReference>
<dbReference type="PANTHER" id="PTHR43434:SF1">
    <property type="entry name" value="PHOSPHOGLYCOLATE PHOSPHATASE"/>
    <property type="match status" value="1"/>
</dbReference>
<evidence type="ECO:0000256" key="1">
    <source>
        <dbReference type="ARBA" id="ARBA00000830"/>
    </source>
</evidence>
<dbReference type="EMBL" id="JAPNKE010000002">
    <property type="protein sequence ID" value="MCY1012847.1"/>
    <property type="molecule type" value="Genomic_DNA"/>
</dbReference>
<dbReference type="AlphaFoldDB" id="A0A9X3EYY2"/>
<dbReference type="EC" id="3.1.3.18" evidence="4"/>
<evidence type="ECO:0000313" key="5">
    <source>
        <dbReference type="EMBL" id="MCY1012847.1"/>
    </source>
</evidence>
<evidence type="ECO:0000256" key="2">
    <source>
        <dbReference type="ARBA" id="ARBA00004818"/>
    </source>
</evidence>
<dbReference type="Gene3D" id="1.10.150.240">
    <property type="entry name" value="Putative phosphatase, domain 2"/>
    <property type="match status" value="1"/>
</dbReference>
<sequence length="234" mass="25793">MASDGAIEGVVFDLDGTLYDKRPVERWVLTRMLPALPRLWRYTKVRTGLAGVDFDDAGALARETLQRLASDDRGQDAWRRWIADSYEPQVLRAVERAGRVYPGVAEVLLRLRAGGLRLGLVSDYRGAHDRLRALGIDPALFHFSLVTEEHGAMKPAARMAARTLAGMGLPGERMVMVGDRAFADQRFAETCGMRFFGVLAGGDPPDPAWTPWPGVRAAFRAAALRVWSGVCEEP</sequence>
<dbReference type="GO" id="GO:0008967">
    <property type="term" value="F:phosphoglycolate phosphatase activity"/>
    <property type="evidence" value="ECO:0007669"/>
    <property type="project" value="UniProtKB-EC"/>
</dbReference>
<evidence type="ECO:0000256" key="3">
    <source>
        <dbReference type="ARBA" id="ARBA00006171"/>
    </source>
</evidence>
<dbReference type="InterPro" id="IPR006439">
    <property type="entry name" value="HAD-SF_hydro_IA"/>
</dbReference>
<comment type="pathway">
    <text evidence="2">Organic acid metabolism; glycolate biosynthesis; glycolate from 2-phosphoglycolate: step 1/1.</text>
</comment>
<dbReference type="SUPFAM" id="SSF56784">
    <property type="entry name" value="HAD-like"/>
    <property type="match status" value="1"/>
</dbReference>
<dbReference type="Proteomes" id="UP001150924">
    <property type="component" value="Unassembled WGS sequence"/>
</dbReference>
<keyword evidence="6" id="KW-1185">Reference proteome</keyword>
<organism evidence="5 6">
    <name type="scientific">Nannocystis pusilla</name>
    <dbReference type="NCBI Taxonomy" id="889268"/>
    <lineage>
        <taxon>Bacteria</taxon>
        <taxon>Pseudomonadati</taxon>
        <taxon>Myxococcota</taxon>
        <taxon>Polyangia</taxon>
        <taxon>Nannocystales</taxon>
        <taxon>Nannocystaceae</taxon>
        <taxon>Nannocystis</taxon>
    </lineage>
</organism>
<evidence type="ECO:0000313" key="6">
    <source>
        <dbReference type="Proteomes" id="UP001150924"/>
    </source>
</evidence>
<evidence type="ECO:0000256" key="4">
    <source>
        <dbReference type="ARBA" id="ARBA00013078"/>
    </source>
</evidence>
<proteinExistence type="inferred from homology"/>
<dbReference type="SFLD" id="SFLDS00003">
    <property type="entry name" value="Haloacid_Dehalogenase"/>
    <property type="match status" value="1"/>
</dbReference>
<dbReference type="SFLD" id="SFLDG01129">
    <property type="entry name" value="C1.5:_HAD__Beta-PGM__Phosphata"/>
    <property type="match status" value="1"/>
</dbReference>
<reference evidence="5" key="1">
    <citation type="submission" date="2022-11" db="EMBL/GenBank/DDBJ databases">
        <title>Minimal conservation of predation-associated metabolite biosynthetic gene clusters underscores biosynthetic potential of Myxococcota including descriptions for ten novel species: Archangium lansinium sp. nov., Myxococcus landrumus sp. nov., Nannocystis bai.</title>
        <authorList>
            <person name="Ahearne A."/>
            <person name="Stevens C."/>
            <person name="Phillips K."/>
        </authorList>
    </citation>
    <scope>NUCLEOTIDE SEQUENCE</scope>
    <source>
        <strain evidence="5">Na p29</strain>
    </source>
</reference>
<keyword evidence="5" id="KW-0378">Hydrolase</keyword>